<dbReference type="GeneID" id="112691597"/>
<keyword evidence="3" id="KW-1185">Reference proteome</keyword>
<dbReference type="PROSITE" id="PS51257">
    <property type="entry name" value="PROKAR_LIPOPROTEIN"/>
    <property type="match status" value="1"/>
</dbReference>
<evidence type="ECO:0000256" key="2">
    <source>
        <dbReference type="SAM" id="SignalP"/>
    </source>
</evidence>
<sequence length="214" mass="23805">MSRHSGNVAALVGSCLWLALTGSVCDDVPGTANGGNVATGSDDGLRSKRFVVISGDGVPDYGDIGNDYDDWYDDEVYEHDSGHGDGGGGDHGHDHGGGGDHGHDHGGGGDHGHDHGGDDDDDDDDGDYFYYHGDGPGYHHHWWWHHFYHHGEPHLPFPLFPPIFVHRRPVHRGCSDWPFVCRSTYEVIRWLQCYHEFVHDHHDLPPVHVSPWRK</sequence>
<dbReference type="Proteomes" id="UP000694846">
    <property type="component" value="Unplaced"/>
</dbReference>
<dbReference type="RefSeq" id="XP_025421689.1">
    <property type="nucleotide sequence ID" value="XM_025565904.1"/>
</dbReference>
<feature type="signal peptide" evidence="2">
    <location>
        <begin position="1"/>
        <end position="25"/>
    </location>
</feature>
<protein>
    <submittedName>
        <fullName evidence="4">Protein argonaute 18-like</fullName>
    </submittedName>
</protein>
<feature type="region of interest" description="Disordered" evidence="1">
    <location>
        <begin position="75"/>
        <end position="120"/>
    </location>
</feature>
<gene>
    <name evidence="4" type="primary">LOC112691597</name>
</gene>
<feature type="chain" id="PRO_5034580470" evidence="2">
    <location>
        <begin position="26"/>
        <end position="214"/>
    </location>
</feature>
<keyword evidence="2" id="KW-0732">Signal</keyword>
<reference evidence="4" key="1">
    <citation type="submission" date="2025-08" db="UniProtKB">
        <authorList>
            <consortium name="RefSeq"/>
        </authorList>
    </citation>
    <scope>IDENTIFICATION</scope>
    <source>
        <tissue evidence="4">Whole body</tissue>
    </source>
</reference>
<name>A0A8B8GEP6_9HEMI</name>
<dbReference type="AlphaFoldDB" id="A0A8B8GEP6"/>
<evidence type="ECO:0000313" key="3">
    <source>
        <dbReference type="Proteomes" id="UP000694846"/>
    </source>
</evidence>
<feature type="compositionally biased region" description="Basic and acidic residues" evidence="1">
    <location>
        <begin position="78"/>
        <end position="116"/>
    </location>
</feature>
<proteinExistence type="predicted"/>
<dbReference type="OrthoDB" id="6630946at2759"/>
<organism evidence="3 4">
    <name type="scientific">Sipha flava</name>
    <name type="common">yellow sugarcane aphid</name>
    <dbReference type="NCBI Taxonomy" id="143950"/>
    <lineage>
        <taxon>Eukaryota</taxon>
        <taxon>Metazoa</taxon>
        <taxon>Ecdysozoa</taxon>
        <taxon>Arthropoda</taxon>
        <taxon>Hexapoda</taxon>
        <taxon>Insecta</taxon>
        <taxon>Pterygota</taxon>
        <taxon>Neoptera</taxon>
        <taxon>Paraneoptera</taxon>
        <taxon>Hemiptera</taxon>
        <taxon>Sternorrhyncha</taxon>
        <taxon>Aphidomorpha</taxon>
        <taxon>Aphidoidea</taxon>
        <taxon>Aphididae</taxon>
        <taxon>Sipha</taxon>
    </lineage>
</organism>
<accession>A0A8B8GEP6</accession>
<evidence type="ECO:0000313" key="4">
    <source>
        <dbReference type="RefSeq" id="XP_025421689.1"/>
    </source>
</evidence>
<evidence type="ECO:0000256" key="1">
    <source>
        <dbReference type="SAM" id="MobiDB-lite"/>
    </source>
</evidence>